<evidence type="ECO:0000256" key="3">
    <source>
        <dbReference type="ARBA" id="ARBA00022723"/>
    </source>
</evidence>
<protein>
    <submittedName>
        <fullName evidence="6">Predicted 4-hydroxy-3-methylbut-2-enyl diphosphate reductase</fullName>
    </submittedName>
</protein>
<comment type="cofactor">
    <cofactor evidence="1">
        <name>[4Fe-4S] cluster</name>
        <dbReference type="ChEBI" id="CHEBI:49883"/>
    </cofactor>
</comment>
<evidence type="ECO:0000256" key="1">
    <source>
        <dbReference type="ARBA" id="ARBA00001966"/>
    </source>
</evidence>
<evidence type="ECO:0000256" key="2">
    <source>
        <dbReference type="ARBA" id="ARBA00022485"/>
    </source>
</evidence>
<accession>Q4PKE9</accession>
<dbReference type="GO" id="GO:0019288">
    <property type="term" value="P:isopentenyl diphosphate biosynthetic process, methylerythritol 4-phosphate pathway"/>
    <property type="evidence" value="ECO:0007669"/>
    <property type="project" value="InterPro"/>
</dbReference>
<sequence length="191" mass="21598">MIGHEGHPEVEGTAGQLQDISKLTLVQELNDVEKLYFPSDQKIAYITQTTLSVFDTQEIVDALEKKFPEILAPKKSDICYATSNRQTSVREMAKNVDAFFVIGAFNSSNSIRLVETAKKFGCEDSELIENIDDFDYQKLNQYQSIGLTASASAPEEQLNLFIDRVKENFSPEVIDFKEDENIVFKVPNFLN</sequence>
<dbReference type="GO" id="GO:0050992">
    <property type="term" value="P:dimethylallyl diphosphate biosynthetic process"/>
    <property type="evidence" value="ECO:0007669"/>
    <property type="project" value="InterPro"/>
</dbReference>
<dbReference type="GO" id="GO:0051539">
    <property type="term" value="F:4 iron, 4 sulfur cluster binding"/>
    <property type="evidence" value="ECO:0007669"/>
    <property type="project" value="UniProtKB-KW"/>
</dbReference>
<organism evidence="6">
    <name type="scientific">uncultured bacterium MedeBAC82F10</name>
    <dbReference type="NCBI Taxonomy" id="332272"/>
    <lineage>
        <taxon>Bacteria</taxon>
        <taxon>environmental samples</taxon>
    </lineage>
</organism>
<keyword evidence="3" id="KW-0479">Metal-binding</keyword>
<dbReference type="PANTHER" id="PTHR30426:SF0">
    <property type="entry name" value="4-HYDROXY-3-METHYLBUT-2-ENYL DIPHOSPHATE REDUCTASE"/>
    <property type="match status" value="1"/>
</dbReference>
<dbReference type="Gene3D" id="3.40.1010.20">
    <property type="entry name" value="4-hydroxy-3-methylbut-2-enyl diphosphate reductase, catalytic domain"/>
    <property type="match status" value="2"/>
</dbReference>
<evidence type="ECO:0000256" key="4">
    <source>
        <dbReference type="ARBA" id="ARBA00023004"/>
    </source>
</evidence>
<proteinExistence type="predicted"/>
<dbReference type="PANTHER" id="PTHR30426">
    <property type="entry name" value="4-HYDROXY-3-METHYLBUT-2-ENYL DIPHOSPHATE REDUCTASE"/>
    <property type="match status" value="1"/>
</dbReference>
<dbReference type="Pfam" id="PF02401">
    <property type="entry name" value="LYTB"/>
    <property type="match status" value="1"/>
</dbReference>
<keyword evidence="4" id="KW-0408">Iron</keyword>
<dbReference type="GO" id="GO:0046872">
    <property type="term" value="F:metal ion binding"/>
    <property type="evidence" value="ECO:0007669"/>
    <property type="project" value="UniProtKB-KW"/>
</dbReference>
<dbReference type="EMBL" id="DQ073796">
    <property type="protein sequence ID" value="AAY78598.1"/>
    <property type="molecule type" value="Genomic_DNA"/>
</dbReference>
<reference evidence="6" key="1">
    <citation type="journal article" date="2005" name="PLoS Biol.">
        <title>New insights into metabolic properties of marine bacteria encoding proteorhodopsins.</title>
        <authorList>
            <person name="Sabehi G."/>
            <person name="Loy A."/>
            <person name="Jung K.H."/>
            <person name="Partha R."/>
            <person name="Spudich J.L."/>
            <person name="Isaacson T."/>
            <person name="Hirschberg J."/>
            <person name="Wagner M."/>
            <person name="Beja O."/>
        </authorList>
    </citation>
    <scope>NUCLEOTIDE SEQUENCE</scope>
</reference>
<keyword evidence="2" id="KW-0004">4Fe-4S</keyword>
<dbReference type="InterPro" id="IPR003451">
    <property type="entry name" value="LytB/IspH"/>
</dbReference>
<name>Q4PKE9_9BACT</name>
<keyword evidence="5" id="KW-0411">Iron-sulfur</keyword>
<dbReference type="AlphaFoldDB" id="Q4PKE9"/>
<evidence type="ECO:0000256" key="5">
    <source>
        <dbReference type="ARBA" id="ARBA00023014"/>
    </source>
</evidence>
<dbReference type="GO" id="GO:0051745">
    <property type="term" value="F:4-hydroxy-3-methylbut-2-enyl diphosphate reductase activity"/>
    <property type="evidence" value="ECO:0007669"/>
    <property type="project" value="InterPro"/>
</dbReference>
<evidence type="ECO:0000313" key="6">
    <source>
        <dbReference type="EMBL" id="AAY78598.1"/>
    </source>
</evidence>